<dbReference type="Pfam" id="PF00501">
    <property type="entry name" value="AMP-binding"/>
    <property type="match status" value="1"/>
</dbReference>
<gene>
    <name evidence="8" type="ORF">ACFPRA_02250</name>
</gene>
<feature type="transmembrane region" description="Helical" evidence="5">
    <location>
        <begin position="96"/>
        <end position="117"/>
    </location>
</feature>
<dbReference type="InterPro" id="IPR020845">
    <property type="entry name" value="AMP-binding_CS"/>
</dbReference>
<organism evidence="8 9">
    <name type="scientific">Sporosarcina soli</name>
    <dbReference type="NCBI Taxonomy" id="334736"/>
    <lineage>
        <taxon>Bacteria</taxon>
        <taxon>Bacillati</taxon>
        <taxon>Bacillota</taxon>
        <taxon>Bacilli</taxon>
        <taxon>Bacillales</taxon>
        <taxon>Caryophanaceae</taxon>
        <taxon>Sporosarcina</taxon>
    </lineage>
</organism>
<evidence type="ECO:0000256" key="1">
    <source>
        <dbReference type="ARBA" id="ARBA00006432"/>
    </source>
</evidence>
<comment type="caution">
    <text evidence="8">The sequence shown here is derived from an EMBL/GenBank/DDBJ whole genome shotgun (WGS) entry which is preliminary data.</text>
</comment>
<evidence type="ECO:0000259" key="6">
    <source>
        <dbReference type="Pfam" id="PF00501"/>
    </source>
</evidence>
<dbReference type="InterPro" id="IPR051087">
    <property type="entry name" value="Mitochondrial_ACSM"/>
</dbReference>
<dbReference type="InterPro" id="IPR045851">
    <property type="entry name" value="AMP-bd_C_sf"/>
</dbReference>
<keyword evidence="5" id="KW-0472">Membrane</keyword>
<reference evidence="9" key="1">
    <citation type="journal article" date="2019" name="Int. J. Syst. Evol. Microbiol.">
        <title>The Global Catalogue of Microorganisms (GCM) 10K type strain sequencing project: providing services to taxonomists for standard genome sequencing and annotation.</title>
        <authorList>
            <consortium name="The Broad Institute Genomics Platform"/>
            <consortium name="The Broad Institute Genome Sequencing Center for Infectious Disease"/>
            <person name="Wu L."/>
            <person name="Ma J."/>
        </authorList>
    </citation>
    <scope>NUCLEOTIDE SEQUENCE [LARGE SCALE GENOMIC DNA]</scope>
    <source>
        <strain evidence="9">CGMCC 4.1434</strain>
    </source>
</reference>
<keyword evidence="3" id="KW-0547">Nucleotide-binding</keyword>
<keyword evidence="2" id="KW-0436">Ligase</keyword>
<sequence length="538" mass="60461">MKTYEELKKNFSWKEAEIYFDWNPGENVNMAHLICDRWTENAEKVAIYWEDELGNQETWTFTSLKEKSNQMANALRSMGIKKGDRVTGLLGKEMELIVFVLAAWKVGAIYVPLFTAFGPEAIKHRLTDSKAGLIVTNKEQAQKLEGMNLPLQVLLVDDLNSEGKTFWEFVDSFSSEHEVEQTTAEDPSIIQYTSGTTGLPKGAMIGHKSCIALYPYMKYGVHVEEDEVFFGGADMGWAYGLMACTFAPLSFGARVVVYKGSFDVKKIYGLLEKHEVTNFTYAPTAYRMMMAAGTELLKKYKLKVKKFSSAGESLNDEVVNFFYKNLGKAIYDHYGSTETGMIINNYNITDMVVKPGSMGLPLPGYKVGLIDKQGGEVGLGEIGEIAIDVSQRPVNFMGYWENPADTKQKYLDKWFMTGDLARQDEDGYFWFQGRTDDVIMSAGYRIGPTEIENVLLQHPAVLETAVVGIPDAVKGELVKAFVVLNESSKASDELGERLKSFVKSKLSKHQYPKEIEFIGKLPKTQSGKTQRYLLKNVK</sequence>
<dbReference type="PANTHER" id="PTHR43605">
    <property type="entry name" value="ACYL-COENZYME A SYNTHETASE"/>
    <property type="match status" value="1"/>
</dbReference>
<evidence type="ECO:0000256" key="2">
    <source>
        <dbReference type="ARBA" id="ARBA00022598"/>
    </source>
</evidence>
<evidence type="ECO:0000313" key="8">
    <source>
        <dbReference type="EMBL" id="MFC5587730.1"/>
    </source>
</evidence>
<keyword evidence="5" id="KW-1133">Transmembrane helix</keyword>
<dbReference type="InterPro" id="IPR042099">
    <property type="entry name" value="ANL_N_sf"/>
</dbReference>
<evidence type="ECO:0000256" key="5">
    <source>
        <dbReference type="SAM" id="Phobius"/>
    </source>
</evidence>
<dbReference type="InterPro" id="IPR025110">
    <property type="entry name" value="AMP-bd_C"/>
</dbReference>
<evidence type="ECO:0000256" key="3">
    <source>
        <dbReference type="ARBA" id="ARBA00022741"/>
    </source>
</evidence>
<dbReference type="EMBL" id="JBHSNO010000001">
    <property type="protein sequence ID" value="MFC5587730.1"/>
    <property type="molecule type" value="Genomic_DNA"/>
</dbReference>
<comment type="similarity">
    <text evidence="1">Belongs to the ATP-dependent AMP-binding enzyme family.</text>
</comment>
<keyword evidence="5" id="KW-0812">Transmembrane</keyword>
<dbReference type="Pfam" id="PF13193">
    <property type="entry name" value="AMP-binding_C"/>
    <property type="match status" value="1"/>
</dbReference>
<evidence type="ECO:0000313" key="9">
    <source>
        <dbReference type="Proteomes" id="UP001596109"/>
    </source>
</evidence>
<evidence type="ECO:0000259" key="7">
    <source>
        <dbReference type="Pfam" id="PF13193"/>
    </source>
</evidence>
<dbReference type="PANTHER" id="PTHR43605:SF10">
    <property type="entry name" value="ACYL-COA SYNTHETASE MEDIUM CHAIN FAMILY MEMBER 3"/>
    <property type="match status" value="1"/>
</dbReference>
<dbReference type="Gene3D" id="3.30.300.30">
    <property type="match status" value="1"/>
</dbReference>
<name>A0ABW0TFQ0_9BACL</name>
<dbReference type="Gene3D" id="3.40.50.12780">
    <property type="entry name" value="N-terminal domain of ligase-like"/>
    <property type="match status" value="1"/>
</dbReference>
<dbReference type="SUPFAM" id="SSF56801">
    <property type="entry name" value="Acetyl-CoA synthetase-like"/>
    <property type="match status" value="1"/>
</dbReference>
<dbReference type="PROSITE" id="PS00455">
    <property type="entry name" value="AMP_BINDING"/>
    <property type="match status" value="1"/>
</dbReference>
<keyword evidence="9" id="KW-1185">Reference proteome</keyword>
<feature type="domain" description="AMP-dependent synthetase/ligase" evidence="6">
    <location>
        <begin position="39"/>
        <end position="400"/>
    </location>
</feature>
<evidence type="ECO:0000256" key="4">
    <source>
        <dbReference type="ARBA" id="ARBA00022840"/>
    </source>
</evidence>
<proteinExistence type="inferred from homology"/>
<protein>
    <submittedName>
        <fullName evidence="8">Acyl-CoA synthetase</fullName>
    </submittedName>
</protein>
<keyword evidence="4" id="KW-0067">ATP-binding</keyword>
<accession>A0ABW0TFQ0</accession>
<feature type="domain" description="AMP-binding enzyme C-terminal" evidence="7">
    <location>
        <begin position="450"/>
        <end position="528"/>
    </location>
</feature>
<dbReference type="RefSeq" id="WP_381430115.1">
    <property type="nucleotide sequence ID" value="NZ_JBHSNO010000001.1"/>
</dbReference>
<dbReference type="Proteomes" id="UP001596109">
    <property type="component" value="Unassembled WGS sequence"/>
</dbReference>
<dbReference type="InterPro" id="IPR000873">
    <property type="entry name" value="AMP-dep_synth/lig_dom"/>
</dbReference>